<evidence type="ECO:0000313" key="3">
    <source>
        <dbReference type="Proteomes" id="UP000198589"/>
    </source>
</evidence>
<dbReference type="SUPFAM" id="SSF51161">
    <property type="entry name" value="Trimeric LpxA-like enzymes"/>
    <property type="match status" value="1"/>
</dbReference>
<dbReference type="EMBL" id="FOND01000010">
    <property type="protein sequence ID" value="SFF23043.1"/>
    <property type="molecule type" value="Genomic_DNA"/>
</dbReference>
<dbReference type="PANTHER" id="PTHR13061">
    <property type="entry name" value="DYNACTIN SUBUNIT P25"/>
    <property type="match status" value="1"/>
</dbReference>
<feature type="region of interest" description="Disordered" evidence="1">
    <location>
        <begin position="1"/>
        <end position="28"/>
    </location>
</feature>
<proteinExistence type="predicted"/>
<gene>
    <name evidence="2" type="ORF">SAMN05216574_11071</name>
</gene>
<dbReference type="CDD" id="cd04645">
    <property type="entry name" value="LbH_gamma_CA_like"/>
    <property type="match status" value="1"/>
</dbReference>
<evidence type="ECO:0000256" key="1">
    <source>
        <dbReference type="SAM" id="MobiDB-lite"/>
    </source>
</evidence>
<sequence>MTAPRGARCGKQDPARDGPVDHEEDGVPDNYIAELPFGAPKIDEDAFVAPTAVVVGAVTLGPRASIWYGAVARADHETIEIGEGSNVQDGCTLHSDPGFPLVVGRNVTVGHRVVLHGARVDDEVLVGMGSVVMNGAHIGSGSIVAAGAVVTQGKQFPPRSVIAGVPAKVVREANDDDLAHIRGNAAAYYDRLPEARKVRPVVRRPLPPAGMVPGDALS</sequence>
<dbReference type="OrthoDB" id="9803036at2"/>
<organism evidence="2 3">
    <name type="scientific">Blastococcus tunisiensis</name>
    <dbReference type="NCBI Taxonomy" id="1798228"/>
    <lineage>
        <taxon>Bacteria</taxon>
        <taxon>Bacillati</taxon>
        <taxon>Actinomycetota</taxon>
        <taxon>Actinomycetes</taxon>
        <taxon>Geodermatophilales</taxon>
        <taxon>Geodermatophilaceae</taxon>
        <taxon>Blastococcus</taxon>
    </lineage>
</organism>
<dbReference type="Gene3D" id="2.160.10.10">
    <property type="entry name" value="Hexapeptide repeat proteins"/>
    <property type="match status" value="1"/>
</dbReference>
<dbReference type="STRING" id="1798228.SAMN05216574_11071"/>
<dbReference type="InterPro" id="IPR001451">
    <property type="entry name" value="Hexapep"/>
</dbReference>
<accession>A0A1I2H0Y3</accession>
<dbReference type="Pfam" id="PF00132">
    <property type="entry name" value="Hexapep"/>
    <property type="match status" value="1"/>
</dbReference>
<reference evidence="3" key="1">
    <citation type="submission" date="2016-10" db="EMBL/GenBank/DDBJ databases">
        <authorList>
            <person name="Varghese N."/>
            <person name="Submissions S."/>
        </authorList>
    </citation>
    <scope>NUCLEOTIDE SEQUENCE [LARGE SCALE GENOMIC DNA]</scope>
    <source>
        <strain evidence="3">DSM 46838</strain>
    </source>
</reference>
<keyword evidence="2" id="KW-0808">Transferase</keyword>
<dbReference type="AlphaFoldDB" id="A0A1I2H0Y3"/>
<name>A0A1I2H0Y3_9ACTN</name>
<dbReference type="InterPro" id="IPR047324">
    <property type="entry name" value="LbH_gamma_CA-like"/>
</dbReference>
<dbReference type="GO" id="GO:0016740">
    <property type="term" value="F:transferase activity"/>
    <property type="evidence" value="ECO:0007669"/>
    <property type="project" value="UniProtKB-KW"/>
</dbReference>
<protein>
    <submittedName>
        <fullName evidence="2">Carbonic anhydrase or acetyltransferase, isoleucine patch superfamily</fullName>
    </submittedName>
</protein>
<evidence type="ECO:0000313" key="2">
    <source>
        <dbReference type="EMBL" id="SFF23043.1"/>
    </source>
</evidence>
<dbReference type="Proteomes" id="UP000198589">
    <property type="component" value="Unassembled WGS sequence"/>
</dbReference>
<dbReference type="InterPro" id="IPR011004">
    <property type="entry name" value="Trimer_LpxA-like_sf"/>
</dbReference>
<keyword evidence="3" id="KW-1185">Reference proteome</keyword>
<dbReference type="PANTHER" id="PTHR13061:SF29">
    <property type="entry name" value="GAMMA CARBONIC ANHYDRASE-LIKE 1, MITOCHONDRIAL-RELATED"/>
    <property type="match status" value="1"/>
</dbReference>
<feature type="compositionally biased region" description="Basic and acidic residues" evidence="1">
    <location>
        <begin position="10"/>
        <end position="21"/>
    </location>
</feature>
<dbReference type="InterPro" id="IPR050484">
    <property type="entry name" value="Transf_Hexapept/Carb_Anhydrase"/>
</dbReference>